<dbReference type="OrthoDB" id="6089527at2"/>
<protein>
    <submittedName>
        <fullName evidence="2">Uncharacterized protein</fullName>
    </submittedName>
</protein>
<reference evidence="2 3" key="2">
    <citation type="journal article" date="2018" name="Int. J. Syst. Evol. Microbiol.">
        <title>Marinobacterium aestuarii sp. nov., a benzene-degrading marine bacterium isolated from estuary sediment.</title>
        <authorList>
            <person name="Bae S.S."/>
            <person name="Jung J."/>
            <person name="Chung D."/>
            <person name="Baek K."/>
        </authorList>
    </citation>
    <scope>NUCLEOTIDE SEQUENCE [LARGE SCALE GENOMIC DNA]</scope>
    <source>
        <strain evidence="2 3">ST58-10</strain>
    </source>
</reference>
<dbReference type="RefSeq" id="WP_067381300.1">
    <property type="nucleotide sequence ID" value="NZ_CP015839.1"/>
</dbReference>
<sequence>MATHTSDRPIPAADTGQAEFAQDLERRIGIYEELDAHGDMAGALGSGEYTLIFLLTLGLVVTFYLWGY</sequence>
<dbReference type="STRING" id="1821621.A8C75_09625"/>
<dbReference type="AlphaFoldDB" id="A0A1A9EXW1"/>
<evidence type="ECO:0000313" key="3">
    <source>
        <dbReference type="Proteomes" id="UP000078070"/>
    </source>
</evidence>
<proteinExistence type="predicted"/>
<organism evidence="2 3">
    <name type="scientific">Marinobacterium aestuarii</name>
    <dbReference type="NCBI Taxonomy" id="1821621"/>
    <lineage>
        <taxon>Bacteria</taxon>
        <taxon>Pseudomonadati</taxon>
        <taxon>Pseudomonadota</taxon>
        <taxon>Gammaproteobacteria</taxon>
        <taxon>Oceanospirillales</taxon>
        <taxon>Oceanospirillaceae</taxon>
        <taxon>Marinobacterium</taxon>
    </lineage>
</organism>
<keyword evidence="1" id="KW-0812">Transmembrane</keyword>
<feature type="transmembrane region" description="Helical" evidence="1">
    <location>
        <begin position="49"/>
        <end position="67"/>
    </location>
</feature>
<gene>
    <name evidence="2" type="ORF">A8C75_09625</name>
</gene>
<accession>A0A1A9EXW1</accession>
<dbReference type="KEGG" id="mars:A8C75_09625"/>
<dbReference type="EMBL" id="CP015839">
    <property type="protein sequence ID" value="ANG62717.1"/>
    <property type="molecule type" value="Genomic_DNA"/>
</dbReference>
<keyword evidence="1" id="KW-0472">Membrane</keyword>
<keyword evidence="1" id="KW-1133">Transmembrane helix</keyword>
<reference evidence="3" key="1">
    <citation type="submission" date="2016-05" db="EMBL/GenBank/DDBJ databases">
        <authorList>
            <person name="Baek K."/>
            <person name="Yang S.-J."/>
        </authorList>
    </citation>
    <scope>NUCLEOTIDE SEQUENCE [LARGE SCALE GENOMIC DNA]</scope>
    <source>
        <strain evidence="3">ST58-10</strain>
    </source>
</reference>
<dbReference type="Proteomes" id="UP000078070">
    <property type="component" value="Chromosome"/>
</dbReference>
<evidence type="ECO:0000256" key="1">
    <source>
        <dbReference type="SAM" id="Phobius"/>
    </source>
</evidence>
<keyword evidence="3" id="KW-1185">Reference proteome</keyword>
<evidence type="ECO:0000313" key="2">
    <source>
        <dbReference type="EMBL" id="ANG62717.1"/>
    </source>
</evidence>
<name>A0A1A9EXW1_9GAMM</name>